<reference evidence="1 2" key="1">
    <citation type="submission" date="2020-04" db="EMBL/GenBank/DDBJ databases">
        <title>Genome sequencing of novel species.</title>
        <authorList>
            <person name="Heo J."/>
            <person name="Kim S.-J."/>
            <person name="Kim J.-S."/>
            <person name="Hong S.-B."/>
            <person name="Kwon S.-W."/>
        </authorList>
    </citation>
    <scope>NUCLEOTIDE SEQUENCE [LARGE SCALE GENOMIC DNA]</scope>
    <source>
        <strain evidence="1 2">AF9R3</strain>
    </source>
</reference>
<evidence type="ECO:0000313" key="1">
    <source>
        <dbReference type="EMBL" id="QJD88667.1"/>
    </source>
</evidence>
<gene>
    <name evidence="1" type="ORF">HH213_00140</name>
</gene>
<sequence length="456" mass="49166">MSYSPNIIDPVPPAAYPALQGVATAAPAMPSSWNGVALLHPFSPPQSNNPTPNNPFFQLCVANLTYVAGTYFSAQIAGVDHGSWWYIVTPGGTQLSIDQGITWSNVDMGWSLPDNWFGGQLAHAACAGASPLNWMPGPTVDWWKVPVPATSGDTPAAATWMWFDSSSAAPVRMMFGQGPLSTDQGDPTQLALFQMYSMSYLPVFSEGAPAQPPPWEAPVFPGFQNGNPAGYQTFQWNGNFGMTAFMTPVNEQYNPLATRILYVWKPDAQYALFSDRAQHTKMLYEYSQPNPGSLTTQIAILTGPAPVAIQPAPAQSATSYDIQYTNAGGATCAGPSRGFDFPQEPPNWMSLPAINGVIHATINNNPVVSPGATVLIYSALFPPSGNNYPDSTYLWTWYSPLDASGIRARPVTFMQSQSGVNLGTSLALADYFFYEEFETPIDPGNFAIPAICEVPE</sequence>
<proteinExistence type="predicted"/>
<evidence type="ECO:0000313" key="2">
    <source>
        <dbReference type="Proteomes" id="UP000503117"/>
    </source>
</evidence>
<dbReference type="EMBL" id="CP051684">
    <property type="protein sequence ID" value="QJD88667.1"/>
    <property type="molecule type" value="Genomic_DNA"/>
</dbReference>
<protein>
    <recommendedName>
        <fullName evidence="3">DUF3472 domain-containing protein</fullName>
    </recommendedName>
</protein>
<dbReference type="RefSeq" id="WP_169110027.1">
    <property type="nucleotide sequence ID" value="NZ_CP051684.1"/>
</dbReference>
<accession>A0ABX6M740</accession>
<evidence type="ECO:0008006" key="3">
    <source>
        <dbReference type="Google" id="ProtNLM"/>
    </source>
</evidence>
<name>A0ABX6M740_9BURK</name>
<keyword evidence="2" id="KW-1185">Reference proteome</keyword>
<dbReference type="Proteomes" id="UP000503117">
    <property type="component" value="Chromosome"/>
</dbReference>
<organism evidence="1 2">
    <name type="scientific">Duganella dendranthematis</name>
    <dbReference type="NCBI Taxonomy" id="2728021"/>
    <lineage>
        <taxon>Bacteria</taxon>
        <taxon>Pseudomonadati</taxon>
        <taxon>Pseudomonadota</taxon>
        <taxon>Betaproteobacteria</taxon>
        <taxon>Burkholderiales</taxon>
        <taxon>Oxalobacteraceae</taxon>
        <taxon>Telluria group</taxon>
        <taxon>Duganella</taxon>
    </lineage>
</organism>